<protein>
    <submittedName>
        <fullName evidence="8">Phenylalanine aminotransferase</fullName>
        <ecNumber evidence="8">2.6.1.-</ecNumber>
    </submittedName>
</protein>
<gene>
    <name evidence="8" type="primary">pat</name>
    <name evidence="8" type="ORF">Csp1_03620</name>
</gene>
<evidence type="ECO:0000313" key="8">
    <source>
        <dbReference type="EMBL" id="AWT25188.1"/>
    </source>
</evidence>
<comment type="similarity">
    <text evidence="5">Belongs to the class-II pyridoxal-phosphate-dependent aminotransferase family.</text>
</comment>
<name>A0A2Z3YML6_9CORY</name>
<evidence type="ECO:0000256" key="6">
    <source>
        <dbReference type="SAM" id="MobiDB-lite"/>
    </source>
</evidence>
<sequence>MIRPALSTLPSYVAGRSDPQGVKLSSNESCRGPLPGVVDAAAHALAESNRYPDMAALELRASIARWLDDDSALSLTAENVAVGAGSSALIQQAVLACCRGGDNTAADSSAESAGQGAAQDDRQGSGDCAPVADQVIYPWRSFEAYPIFAKVAGAEAVEIPLTPDLRNDLPAMSAAVTDRTRLVIVCNPNNPTSTTVSRTELEEFIDSIPDDVHILLDEAYYEYVRDESSPDGLSLLDRHPGLAVARTFSKAFGLAGLRVGYVIGRPGFIDALNKVCIPFSNNAVAQAAAVASIAAREELLGRTDETAVQRERVLARLPESLRGQAEANFVWLPLGDRARELTDAMAACHVAVRCFDGEGVRITVTDEAETDLLLSVLDVVDIDKFARP</sequence>
<evidence type="ECO:0000313" key="9">
    <source>
        <dbReference type="Proteomes" id="UP000247696"/>
    </source>
</evidence>
<dbReference type="Gene3D" id="3.90.1150.10">
    <property type="entry name" value="Aspartate Aminotransferase, domain 1"/>
    <property type="match status" value="1"/>
</dbReference>
<reference evidence="9" key="1">
    <citation type="submission" date="2017-11" db="EMBL/GenBank/DDBJ databases">
        <title>Otitis media/interna in a cat caused by the recently described species Corynebacterium provencense.</title>
        <authorList>
            <person name="Kittl S."/>
            <person name="Brodard I."/>
            <person name="Rychener L."/>
            <person name="Jores J."/>
            <person name="Roosje P."/>
            <person name="Gobeli Brawand S."/>
        </authorList>
    </citation>
    <scope>NUCLEOTIDE SEQUENCE [LARGE SCALE GENOMIC DNA]</scope>
    <source>
        <strain evidence="9">17KM38</strain>
    </source>
</reference>
<keyword evidence="2 8" id="KW-0032">Aminotransferase</keyword>
<dbReference type="PROSITE" id="PS00599">
    <property type="entry name" value="AA_TRANSFER_CLASS_2"/>
    <property type="match status" value="1"/>
</dbReference>
<evidence type="ECO:0000256" key="5">
    <source>
        <dbReference type="RuleBase" id="RU003693"/>
    </source>
</evidence>
<dbReference type="KEGG" id="cpre:Csp1_03620"/>
<feature type="region of interest" description="Disordered" evidence="6">
    <location>
        <begin position="106"/>
        <end position="126"/>
    </location>
</feature>
<evidence type="ECO:0000256" key="3">
    <source>
        <dbReference type="ARBA" id="ARBA00022679"/>
    </source>
</evidence>
<dbReference type="Pfam" id="PF00155">
    <property type="entry name" value="Aminotran_1_2"/>
    <property type="match status" value="2"/>
</dbReference>
<dbReference type="InterPro" id="IPR001917">
    <property type="entry name" value="Aminotrans_II_pyridoxalP_BS"/>
</dbReference>
<keyword evidence="9" id="KW-1185">Reference proteome</keyword>
<dbReference type="EMBL" id="CP024988">
    <property type="protein sequence ID" value="AWT25188.1"/>
    <property type="molecule type" value="Genomic_DNA"/>
</dbReference>
<dbReference type="PANTHER" id="PTHR43643">
    <property type="entry name" value="HISTIDINOL-PHOSPHATE AMINOTRANSFERASE 2"/>
    <property type="match status" value="1"/>
</dbReference>
<dbReference type="STRING" id="1737425.GCA_900049755_02277"/>
<keyword evidence="4 5" id="KW-0663">Pyridoxal phosphate</keyword>
<accession>A0A2Z3YML6</accession>
<dbReference type="Gene3D" id="3.40.640.10">
    <property type="entry name" value="Type I PLP-dependent aspartate aminotransferase-like (Major domain)"/>
    <property type="match status" value="1"/>
</dbReference>
<feature type="compositionally biased region" description="Low complexity" evidence="6">
    <location>
        <begin position="106"/>
        <end position="118"/>
    </location>
</feature>
<dbReference type="PANTHER" id="PTHR43643:SF3">
    <property type="entry name" value="HISTIDINOL-PHOSPHATE AMINOTRANSFERASE"/>
    <property type="match status" value="1"/>
</dbReference>
<dbReference type="RefSeq" id="WP_110480926.1">
    <property type="nucleotide sequence ID" value="NZ_CP024988.1"/>
</dbReference>
<comment type="cofactor">
    <cofactor evidence="1 5">
        <name>pyridoxal 5'-phosphate</name>
        <dbReference type="ChEBI" id="CHEBI:597326"/>
    </cofactor>
</comment>
<dbReference type="GO" id="GO:0008483">
    <property type="term" value="F:transaminase activity"/>
    <property type="evidence" value="ECO:0007669"/>
    <property type="project" value="UniProtKB-KW"/>
</dbReference>
<dbReference type="InterPro" id="IPR015421">
    <property type="entry name" value="PyrdxlP-dep_Trfase_major"/>
</dbReference>
<feature type="domain" description="Aminotransferase class I/classII large" evidence="7">
    <location>
        <begin position="132"/>
        <end position="376"/>
    </location>
</feature>
<dbReference type="InterPro" id="IPR004839">
    <property type="entry name" value="Aminotransferase_I/II_large"/>
</dbReference>
<organism evidence="8 9">
    <name type="scientific">Corynebacterium provencense</name>
    <dbReference type="NCBI Taxonomy" id="1737425"/>
    <lineage>
        <taxon>Bacteria</taxon>
        <taxon>Bacillati</taxon>
        <taxon>Actinomycetota</taxon>
        <taxon>Actinomycetes</taxon>
        <taxon>Mycobacteriales</taxon>
        <taxon>Corynebacteriaceae</taxon>
        <taxon>Corynebacterium</taxon>
    </lineage>
</organism>
<dbReference type="Proteomes" id="UP000247696">
    <property type="component" value="Chromosome"/>
</dbReference>
<dbReference type="CDD" id="cd00609">
    <property type="entry name" value="AAT_like"/>
    <property type="match status" value="1"/>
</dbReference>
<proteinExistence type="inferred from homology"/>
<dbReference type="AlphaFoldDB" id="A0A2Z3YML6"/>
<dbReference type="SUPFAM" id="SSF53383">
    <property type="entry name" value="PLP-dependent transferases"/>
    <property type="match status" value="1"/>
</dbReference>
<evidence type="ECO:0000256" key="4">
    <source>
        <dbReference type="ARBA" id="ARBA00022898"/>
    </source>
</evidence>
<keyword evidence="3 8" id="KW-0808">Transferase</keyword>
<evidence type="ECO:0000259" key="7">
    <source>
        <dbReference type="Pfam" id="PF00155"/>
    </source>
</evidence>
<dbReference type="EC" id="2.6.1.-" evidence="8"/>
<feature type="domain" description="Aminotransferase class I/classII large" evidence="7">
    <location>
        <begin position="21"/>
        <end position="107"/>
    </location>
</feature>
<dbReference type="InterPro" id="IPR015422">
    <property type="entry name" value="PyrdxlP-dep_Trfase_small"/>
</dbReference>
<dbReference type="InterPro" id="IPR050106">
    <property type="entry name" value="HistidinolP_aminotransfase"/>
</dbReference>
<dbReference type="GO" id="GO:0030170">
    <property type="term" value="F:pyridoxal phosphate binding"/>
    <property type="evidence" value="ECO:0007669"/>
    <property type="project" value="InterPro"/>
</dbReference>
<dbReference type="OrthoDB" id="9809616at2"/>
<evidence type="ECO:0000256" key="2">
    <source>
        <dbReference type="ARBA" id="ARBA00022576"/>
    </source>
</evidence>
<dbReference type="InterPro" id="IPR015424">
    <property type="entry name" value="PyrdxlP-dep_Trfase"/>
</dbReference>
<evidence type="ECO:0000256" key="1">
    <source>
        <dbReference type="ARBA" id="ARBA00001933"/>
    </source>
</evidence>